<evidence type="ECO:0000259" key="9">
    <source>
        <dbReference type="Pfam" id="PF00916"/>
    </source>
</evidence>
<gene>
    <name evidence="10" type="ORF">ACFF45_12670</name>
</gene>
<feature type="compositionally biased region" description="Low complexity" evidence="7">
    <location>
        <begin position="797"/>
        <end position="813"/>
    </location>
</feature>
<dbReference type="InterPro" id="IPR036513">
    <property type="entry name" value="STAS_dom_sf"/>
</dbReference>
<evidence type="ECO:0000256" key="7">
    <source>
        <dbReference type="SAM" id="MobiDB-lite"/>
    </source>
</evidence>
<feature type="compositionally biased region" description="Low complexity" evidence="7">
    <location>
        <begin position="554"/>
        <end position="568"/>
    </location>
</feature>
<feature type="transmembrane region" description="Helical" evidence="8">
    <location>
        <begin position="307"/>
        <end position="324"/>
    </location>
</feature>
<dbReference type="Gene3D" id="3.40.1050.10">
    <property type="entry name" value="Carbonic anhydrase"/>
    <property type="match status" value="1"/>
</dbReference>
<evidence type="ECO:0000313" key="11">
    <source>
        <dbReference type="Proteomes" id="UP001589709"/>
    </source>
</evidence>
<keyword evidence="3 8" id="KW-0812">Transmembrane</keyword>
<dbReference type="SMART" id="SM00947">
    <property type="entry name" value="Pro_CA"/>
    <property type="match status" value="1"/>
</dbReference>
<dbReference type="SUPFAM" id="SSF52091">
    <property type="entry name" value="SpoIIaa-like"/>
    <property type="match status" value="1"/>
</dbReference>
<feature type="transmembrane region" description="Helical" evidence="8">
    <location>
        <begin position="330"/>
        <end position="347"/>
    </location>
</feature>
<evidence type="ECO:0000256" key="3">
    <source>
        <dbReference type="ARBA" id="ARBA00022692"/>
    </source>
</evidence>
<feature type="transmembrane region" description="Helical" evidence="8">
    <location>
        <begin position="102"/>
        <end position="126"/>
    </location>
</feature>
<evidence type="ECO:0000256" key="2">
    <source>
        <dbReference type="ARBA" id="ARBA00006217"/>
    </source>
</evidence>
<evidence type="ECO:0000256" key="8">
    <source>
        <dbReference type="SAM" id="Phobius"/>
    </source>
</evidence>
<organism evidence="10 11">
    <name type="scientific">Streptomyces cinereospinus</name>
    <dbReference type="NCBI Taxonomy" id="285561"/>
    <lineage>
        <taxon>Bacteria</taxon>
        <taxon>Bacillati</taxon>
        <taxon>Actinomycetota</taxon>
        <taxon>Actinomycetes</taxon>
        <taxon>Kitasatosporales</taxon>
        <taxon>Streptomycetaceae</taxon>
        <taxon>Streptomyces</taxon>
    </lineage>
</organism>
<evidence type="ECO:0000313" key="10">
    <source>
        <dbReference type="EMBL" id="MFB9463534.1"/>
    </source>
</evidence>
<comment type="function">
    <text evidence="6">Catalyzes the reversible hydration of carbon dioxide to form bicarbonate.</text>
</comment>
<reference evidence="10 11" key="1">
    <citation type="submission" date="2024-09" db="EMBL/GenBank/DDBJ databases">
        <authorList>
            <person name="Sun Q."/>
            <person name="Mori K."/>
        </authorList>
    </citation>
    <scope>NUCLEOTIDE SEQUENCE [LARGE SCALE GENOMIC DNA]</scope>
    <source>
        <strain evidence="10 11">JCM 6917</strain>
    </source>
</reference>
<feature type="region of interest" description="Disordered" evidence="7">
    <location>
        <begin position="479"/>
        <end position="501"/>
    </location>
</feature>
<sequence>MSASVSVFLIALPLSLGIALATGAPLQAGLVAAAVGGLVAGRLGGSPLQVSGPAAGLTVVTADLIHRYGWRTTCAITVLAGLAQLGLGCLRVARSALAVSPAIVHGMLAGIGVTIAVAQLHIVLGGTPQSVVLDNLRALPAQLADLHPAAVTTSALTLALLLAWPRLPGRAGSLLRKAPAALVAVAGATATASLAGLTLPKVELPNWSSHALAGLPEGPVLGLVAAVLSTTLVCSVQSLLGAVAVDRLAAGRPGLAARVPRSDLDRELLGQGAANIVSGGLGGLPVAGVAVRSSANVQAGAVSRNSTMLHGVLVVIATLLMVPILELIPLASLAALVMAVGIQMVSLNHIRTVTRHREVLVYVVTTLGVVLLGVLQGVALGIAVAVGVALHRLTRTRITHEVAEGVHHVQVRGQLTFLAVPRLSRILHHLPHGCDVVVELDGSFMDHAAYETLQDWQNTHTAGGGTVELTGRRAGVRIAEPVSLPDRQKESVTDEPDTSADCRCSPWTPWRNHQCEVQQPLLASPQGGGRHGGGYGLGGVEFPGGPGGSGGENPGSQGSDASQGSVRSRGSHGSEGSEGPLVAPDASGGAGTKGSIGLEGLEALPRSSGIADAPGVPRSDTARSDTPRSDTPRSDTPRSEGAAGVWDTSCSTGSADSPGSAGSAESAGPAGLPGSQGGRPGPDRAGSQCPRGSEGAAGAQYLPGSGHNGLITSVDSRMSGGSGGPSGSGGAGGLGGSGGADGASDPGGSGGSGSPRDPRGPGNSGSPGAWQATPSPGADPALGALNPHSNPMNPVGLTSPPNSPTLTSPPDTTAATALQGTATATAIPIEPLGSRQLARGINAFQRNTAPLVRGELARLAREGQRPVQLFLTCADSRLVTSMITSSGPGDLFVVRNVGNLVPRPGQESGDDSVAAAIEYAVDVLKVRSITVCGHSGCGAMQALLTSEPGNARTPLKRWLRHGQPSLQRMTDDVRPWPRLAGRPPADVAEQLCLTNVVQQLEHLRAHESVSRALNEGALELHGMYFHVGEAQSYLLTESGDEQVFDIVRAADLSA</sequence>
<dbReference type="InterPro" id="IPR011547">
    <property type="entry name" value="SLC26A/SulP_dom"/>
</dbReference>
<feature type="transmembrane region" description="Helical" evidence="8">
    <location>
        <begin position="220"/>
        <end position="245"/>
    </location>
</feature>
<feature type="region of interest" description="Disordered" evidence="7">
    <location>
        <begin position="522"/>
        <end position="813"/>
    </location>
</feature>
<feature type="compositionally biased region" description="Low complexity" evidence="7">
    <location>
        <begin position="653"/>
        <end position="673"/>
    </location>
</feature>
<dbReference type="EMBL" id="JBHMCY010000019">
    <property type="protein sequence ID" value="MFB9463534.1"/>
    <property type="molecule type" value="Genomic_DNA"/>
</dbReference>
<comment type="subcellular location">
    <subcellularLocation>
        <location evidence="1">Membrane</location>
        <topology evidence="1">Multi-pass membrane protein</topology>
    </subcellularLocation>
</comment>
<dbReference type="Pfam" id="PF00916">
    <property type="entry name" value="Sulfate_transp"/>
    <property type="match status" value="1"/>
</dbReference>
<keyword evidence="4 8" id="KW-1133">Transmembrane helix</keyword>
<evidence type="ECO:0000256" key="6">
    <source>
        <dbReference type="ARBA" id="ARBA00024993"/>
    </source>
</evidence>
<keyword evidence="5 8" id="KW-0472">Membrane</keyword>
<dbReference type="SUPFAM" id="SSF53056">
    <property type="entry name" value="beta-carbonic anhydrase, cab"/>
    <property type="match status" value="1"/>
</dbReference>
<keyword evidence="11" id="KW-1185">Reference proteome</keyword>
<proteinExistence type="inferred from homology"/>
<feature type="domain" description="SLC26A/SulP transporter" evidence="9">
    <location>
        <begin position="2"/>
        <end position="364"/>
    </location>
</feature>
<dbReference type="PANTHER" id="PTHR11814">
    <property type="entry name" value="SULFATE TRANSPORTER"/>
    <property type="match status" value="1"/>
</dbReference>
<dbReference type="RefSeq" id="WP_381345754.1">
    <property type="nucleotide sequence ID" value="NZ_JBHMCY010000019.1"/>
</dbReference>
<evidence type="ECO:0000256" key="1">
    <source>
        <dbReference type="ARBA" id="ARBA00004141"/>
    </source>
</evidence>
<feature type="transmembrane region" description="Helical" evidence="8">
    <location>
        <begin position="68"/>
        <end position="90"/>
    </location>
</feature>
<accession>A0ABV5MZS4</accession>
<feature type="compositionally biased region" description="Gly residues" evidence="7">
    <location>
        <begin position="526"/>
        <end position="553"/>
    </location>
</feature>
<evidence type="ECO:0000256" key="4">
    <source>
        <dbReference type="ARBA" id="ARBA00022989"/>
    </source>
</evidence>
<dbReference type="Proteomes" id="UP001589709">
    <property type="component" value="Unassembled WGS sequence"/>
</dbReference>
<name>A0ABV5MZS4_9ACTN</name>
<dbReference type="Pfam" id="PF00484">
    <property type="entry name" value="Pro_CA"/>
    <property type="match status" value="1"/>
</dbReference>
<evidence type="ECO:0000256" key="5">
    <source>
        <dbReference type="ARBA" id="ARBA00023136"/>
    </source>
</evidence>
<feature type="transmembrane region" description="Helical" evidence="8">
    <location>
        <begin position="146"/>
        <end position="167"/>
    </location>
</feature>
<dbReference type="InterPro" id="IPR001902">
    <property type="entry name" value="SLC26A/SulP_fam"/>
</dbReference>
<comment type="caution">
    <text evidence="10">The sequence shown here is derived from an EMBL/GenBank/DDBJ whole genome shotgun (WGS) entry which is preliminary data.</text>
</comment>
<feature type="transmembrane region" description="Helical" evidence="8">
    <location>
        <begin position="179"/>
        <end position="200"/>
    </location>
</feature>
<protein>
    <submittedName>
        <fullName evidence="10">SulP family inorganic anion transporter</fullName>
    </submittedName>
</protein>
<feature type="compositionally biased region" description="Gly residues" evidence="7">
    <location>
        <begin position="720"/>
        <end position="753"/>
    </location>
</feature>
<dbReference type="InterPro" id="IPR001765">
    <property type="entry name" value="Carbonic_anhydrase"/>
</dbReference>
<feature type="compositionally biased region" description="Basic and acidic residues" evidence="7">
    <location>
        <begin position="620"/>
        <end position="638"/>
    </location>
</feature>
<dbReference type="InterPro" id="IPR036874">
    <property type="entry name" value="Carbonic_anhydrase_sf"/>
</dbReference>
<feature type="transmembrane region" description="Helical" evidence="8">
    <location>
        <begin position="359"/>
        <end position="390"/>
    </location>
</feature>
<comment type="similarity">
    <text evidence="2">Belongs to the beta-class carbonic anhydrase family.</text>
</comment>